<name>A0ABN2FXI0_9ACTN</name>
<dbReference type="EMBL" id="BAAANE010000017">
    <property type="protein sequence ID" value="GAA1661613.1"/>
    <property type="molecule type" value="Genomic_DNA"/>
</dbReference>
<organism evidence="1 2">
    <name type="scientific">Kribbella alba</name>
    <dbReference type="NCBI Taxonomy" id="190197"/>
    <lineage>
        <taxon>Bacteria</taxon>
        <taxon>Bacillati</taxon>
        <taxon>Actinomycetota</taxon>
        <taxon>Actinomycetes</taxon>
        <taxon>Propionibacteriales</taxon>
        <taxon>Kribbellaceae</taxon>
        <taxon>Kribbella</taxon>
    </lineage>
</organism>
<sequence>MAGDVRVWLARQVITVREIDATDSGLFDSWYDVFRAGATADREAALVTSHAALAFSLRTILMR</sequence>
<comment type="caution">
    <text evidence="1">The sequence shown here is derived from an EMBL/GenBank/DDBJ whole genome shotgun (WGS) entry which is preliminary data.</text>
</comment>
<dbReference type="Proteomes" id="UP001501319">
    <property type="component" value="Unassembled WGS sequence"/>
</dbReference>
<evidence type="ECO:0000313" key="2">
    <source>
        <dbReference type="Proteomes" id="UP001501319"/>
    </source>
</evidence>
<reference evidence="1 2" key="1">
    <citation type="journal article" date="2019" name="Int. J. Syst. Evol. Microbiol.">
        <title>The Global Catalogue of Microorganisms (GCM) 10K type strain sequencing project: providing services to taxonomists for standard genome sequencing and annotation.</title>
        <authorList>
            <consortium name="The Broad Institute Genomics Platform"/>
            <consortium name="The Broad Institute Genome Sequencing Center for Infectious Disease"/>
            <person name="Wu L."/>
            <person name="Ma J."/>
        </authorList>
    </citation>
    <scope>NUCLEOTIDE SEQUENCE [LARGE SCALE GENOMIC DNA]</scope>
    <source>
        <strain evidence="1 2">JCM 14306</strain>
    </source>
</reference>
<evidence type="ECO:0000313" key="1">
    <source>
        <dbReference type="EMBL" id="GAA1661613.1"/>
    </source>
</evidence>
<proteinExistence type="predicted"/>
<protein>
    <submittedName>
        <fullName evidence="1">Uncharacterized protein</fullName>
    </submittedName>
</protein>
<keyword evidence="2" id="KW-1185">Reference proteome</keyword>
<gene>
    <name evidence="1" type="ORF">GCM10009744_64180</name>
</gene>
<accession>A0ABN2FXI0</accession>